<dbReference type="EMBL" id="CAJVPZ010016004">
    <property type="protein sequence ID" value="CAG8670124.1"/>
    <property type="molecule type" value="Genomic_DNA"/>
</dbReference>
<reference evidence="1" key="1">
    <citation type="submission" date="2021-06" db="EMBL/GenBank/DDBJ databases">
        <authorList>
            <person name="Kallberg Y."/>
            <person name="Tangrot J."/>
            <person name="Rosling A."/>
        </authorList>
    </citation>
    <scope>NUCLEOTIDE SEQUENCE</scope>
    <source>
        <strain evidence="1">IN212</strain>
    </source>
</reference>
<comment type="caution">
    <text evidence="1">The sequence shown here is derived from an EMBL/GenBank/DDBJ whole genome shotgun (WGS) entry which is preliminary data.</text>
</comment>
<evidence type="ECO:0000313" key="1">
    <source>
        <dbReference type="EMBL" id="CAG8670124.1"/>
    </source>
</evidence>
<proteinExistence type="predicted"/>
<keyword evidence="2" id="KW-1185">Reference proteome</keyword>
<name>A0A9N9E934_9GLOM</name>
<accession>A0A9N9E934</accession>
<dbReference type="OrthoDB" id="2426062at2759"/>
<sequence>LEDIEKDEVDELIIDLTIDLLNPTIKYLLNKEKIVNIVLDKQWKFEEGDANNTAEKLSKISITEGLNRLTKFISFFEQQES</sequence>
<feature type="non-terminal residue" evidence="1">
    <location>
        <position position="81"/>
    </location>
</feature>
<organism evidence="1 2">
    <name type="scientific">Racocetra fulgida</name>
    <dbReference type="NCBI Taxonomy" id="60492"/>
    <lineage>
        <taxon>Eukaryota</taxon>
        <taxon>Fungi</taxon>
        <taxon>Fungi incertae sedis</taxon>
        <taxon>Mucoromycota</taxon>
        <taxon>Glomeromycotina</taxon>
        <taxon>Glomeromycetes</taxon>
        <taxon>Diversisporales</taxon>
        <taxon>Gigasporaceae</taxon>
        <taxon>Racocetra</taxon>
    </lineage>
</organism>
<gene>
    <name evidence="1" type="ORF">RFULGI_LOCUS9191</name>
</gene>
<dbReference type="AlphaFoldDB" id="A0A9N9E934"/>
<evidence type="ECO:0000313" key="2">
    <source>
        <dbReference type="Proteomes" id="UP000789396"/>
    </source>
</evidence>
<protein>
    <submittedName>
        <fullName evidence="1">2777_t:CDS:1</fullName>
    </submittedName>
</protein>
<dbReference type="Proteomes" id="UP000789396">
    <property type="component" value="Unassembled WGS sequence"/>
</dbReference>